<dbReference type="InterPro" id="IPR000639">
    <property type="entry name" value="Epox_hydrolase-like"/>
</dbReference>
<dbReference type="EMBL" id="KV417517">
    <property type="protein sequence ID" value="KZP25937.1"/>
    <property type="molecule type" value="Genomic_DNA"/>
</dbReference>
<dbReference type="InterPro" id="IPR000073">
    <property type="entry name" value="AB_hydrolase_1"/>
</dbReference>
<protein>
    <submittedName>
        <fullName evidence="4">Alpha/beta-hydrolase</fullName>
    </submittedName>
</protein>
<dbReference type="OrthoDB" id="408373at2759"/>
<feature type="domain" description="AB hydrolase-1" evidence="3">
    <location>
        <begin position="108"/>
        <end position="381"/>
    </location>
</feature>
<name>A0A166PC22_9AGAM</name>
<dbReference type="InterPro" id="IPR029058">
    <property type="entry name" value="AB_hydrolase_fold"/>
</dbReference>
<dbReference type="Gene3D" id="3.40.50.1820">
    <property type="entry name" value="alpha/beta hydrolase"/>
    <property type="match status" value="1"/>
</dbReference>
<evidence type="ECO:0000259" key="3">
    <source>
        <dbReference type="Pfam" id="PF00561"/>
    </source>
</evidence>
<evidence type="ECO:0000313" key="4">
    <source>
        <dbReference type="EMBL" id="KZP25937.1"/>
    </source>
</evidence>
<keyword evidence="1" id="KW-0378">Hydrolase</keyword>
<dbReference type="STRING" id="436010.A0A166PC22"/>
<dbReference type="GO" id="GO:0016787">
    <property type="term" value="F:hydrolase activity"/>
    <property type="evidence" value="ECO:0007669"/>
    <property type="project" value="UniProtKB-KW"/>
</dbReference>
<comment type="similarity">
    <text evidence="2">Belongs to the AB hydrolase superfamily. Epoxide hydrolase family.</text>
</comment>
<dbReference type="SUPFAM" id="SSF53474">
    <property type="entry name" value="alpha/beta-Hydrolases"/>
    <property type="match status" value="1"/>
</dbReference>
<dbReference type="PRINTS" id="PR00412">
    <property type="entry name" value="EPOXHYDRLASE"/>
</dbReference>
<sequence length="403" mass="44433">MGNNSALLGAGFTAIFMQISKATIKNDIAIIAVFTASLSSNALSNSGASTLLANFLVSDPARGKDRTLDAVNCQYGLRTLQGSHTFSCGINYHYYFSPARDSNLTTPFLHGFPSTSYDWRHQAAFFKGRGFDVIVPDLLGYGGTAKPDALAEYVPSKIVRDIVDILDAEGVEKVVSIGHDSGTLVNSRLGNYFPERVIALAFFNLGYLPPFFTADFAALSAATKAAVGYECFGYWPFFNEDDADEIIEDHLDSFLSVNFSNDPTLLKTDMAPLGALKAWLMAGRMAPFCAYIPDEEMRVHKDLLSKGGFKGPLNWYKVVMRGFTAEDDKLIPQEHYAISQPVFFGGCKLDYICRPEIATPALDAYAKRLTYREFDGDHWTLLSHSEDVNSELLSWITTAMQVL</sequence>
<dbReference type="AlphaFoldDB" id="A0A166PC22"/>
<gene>
    <name evidence="4" type="ORF">FIBSPDRAFT_1041034</name>
</gene>
<dbReference type="PANTHER" id="PTHR43329">
    <property type="entry name" value="EPOXIDE HYDROLASE"/>
    <property type="match status" value="1"/>
</dbReference>
<dbReference type="Proteomes" id="UP000076532">
    <property type="component" value="Unassembled WGS sequence"/>
</dbReference>
<reference evidence="4 5" key="1">
    <citation type="journal article" date="2016" name="Mol. Biol. Evol.">
        <title>Comparative Genomics of Early-Diverging Mushroom-Forming Fungi Provides Insights into the Origins of Lignocellulose Decay Capabilities.</title>
        <authorList>
            <person name="Nagy L.G."/>
            <person name="Riley R."/>
            <person name="Tritt A."/>
            <person name="Adam C."/>
            <person name="Daum C."/>
            <person name="Floudas D."/>
            <person name="Sun H."/>
            <person name="Yadav J.S."/>
            <person name="Pangilinan J."/>
            <person name="Larsson K.H."/>
            <person name="Matsuura K."/>
            <person name="Barry K."/>
            <person name="Labutti K."/>
            <person name="Kuo R."/>
            <person name="Ohm R.A."/>
            <person name="Bhattacharya S.S."/>
            <person name="Shirouzu T."/>
            <person name="Yoshinaga Y."/>
            <person name="Martin F.M."/>
            <person name="Grigoriev I.V."/>
            <person name="Hibbett D.S."/>
        </authorList>
    </citation>
    <scope>NUCLEOTIDE SEQUENCE [LARGE SCALE GENOMIC DNA]</scope>
    <source>
        <strain evidence="4 5">CBS 109695</strain>
    </source>
</reference>
<keyword evidence="5" id="KW-1185">Reference proteome</keyword>
<proteinExistence type="inferred from homology"/>
<evidence type="ECO:0000256" key="1">
    <source>
        <dbReference type="ARBA" id="ARBA00022801"/>
    </source>
</evidence>
<organism evidence="4 5">
    <name type="scientific">Athelia psychrophila</name>
    <dbReference type="NCBI Taxonomy" id="1759441"/>
    <lineage>
        <taxon>Eukaryota</taxon>
        <taxon>Fungi</taxon>
        <taxon>Dikarya</taxon>
        <taxon>Basidiomycota</taxon>
        <taxon>Agaricomycotina</taxon>
        <taxon>Agaricomycetes</taxon>
        <taxon>Agaricomycetidae</taxon>
        <taxon>Atheliales</taxon>
        <taxon>Atheliaceae</taxon>
        <taxon>Athelia</taxon>
    </lineage>
</organism>
<evidence type="ECO:0000256" key="2">
    <source>
        <dbReference type="ARBA" id="ARBA00038334"/>
    </source>
</evidence>
<evidence type="ECO:0000313" key="5">
    <source>
        <dbReference type="Proteomes" id="UP000076532"/>
    </source>
</evidence>
<dbReference type="Pfam" id="PF00561">
    <property type="entry name" value="Abhydrolase_1"/>
    <property type="match status" value="1"/>
</dbReference>
<accession>A0A166PC22</accession>